<dbReference type="EMBL" id="CAXAMM010002248">
    <property type="protein sequence ID" value="CAK8995484.1"/>
    <property type="molecule type" value="Genomic_DNA"/>
</dbReference>
<dbReference type="SUPFAM" id="SSF52467">
    <property type="entry name" value="DHS-like NAD/FAD-binding domain"/>
    <property type="match status" value="1"/>
</dbReference>
<feature type="domain" description="Deacetylase sirtuin-type" evidence="10">
    <location>
        <begin position="123"/>
        <end position="400"/>
    </location>
</feature>
<dbReference type="Pfam" id="PF02146">
    <property type="entry name" value="SIR2"/>
    <property type="match status" value="1"/>
</dbReference>
<keyword evidence="6" id="KW-0520">NAD</keyword>
<evidence type="ECO:0000256" key="1">
    <source>
        <dbReference type="ARBA" id="ARBA00001947"/>
    </source>
</evidence>
<feature type="region of interest" description="Disordered" evidence="8">
    <location>
        <begin position="50"/>
        <end position="70"/>
    </location>
</feature>
<evidence type="ECO:0000256" key="5">
    <source>
        <dbReference type="ARBA" id="ARBA00022837"/>
    </source>
</evidence>
<dbReference type="PANTHER" id="PTHR11085">
    <property type="entry name" value="NAD-DEPENDENT PROTEIN DEACYLASE SIRTUIN-5, MITOCHONDRIAL-RELATED"/>
    <property type="match status" value="1"/>
</dbReference>
<dbReference type="Proteomes" id="UP001642464">
    <property type="component" value="Unassembled WGS sequence"/>
</dbReference>
<evidence type="ECO:0000256" key="4">
    <source>
        <dbReference type="ARBA" id="ARBA00022833"/>
    </source>
</evidence>
<feature type="domain" description="EF-hand" evidence="9">
    <location>
        <begin position="617"/>
        <end position="652"/>
    </location>
</feature>
<dbReference type="InterPro" id="IPR011992">
    <property type="entry name" value="EF-hand-dom_pair"/>
</dbReference>
<dbReference type="InterPro" id="IPR029035">
    <property type="entry name" value="DHS-like_NAD/FAD-binding_dom"/>
</dbReference>
<dbReference type="Gene3D" id="3.40.50.1220">
    <property type="entry name" value="TPP-binding domain"/>
    <property type="match status" value="1"/>
</dbReference>
<reference evidence="11 12" key="1">
    <citation type="submission" date="2024-02" db="EMBL/GenBank/DDBJ databases">
        <authorList>
            <person name="Chen Y."/>
            <person name="Shah S."/>
            <person name="Dougan E. K."/>
            <person name="Thang M."/>
            <person name="Chan C."/>
        </authorList>
    </citation>
    <scope>NUCLEOTIDE SEQUENCE [LARGE SCALE GENOMIC DNA]</scope>
</reference>
<dbReference type="PROSITE" id="PS00018">
    <property type="entry name" value="EF_HAND_1"/>
    <property type="match status" value="2"/>
</dbReference>
<keyword evidence="3" id="KW-0479">Metal-binding</keyword>
<protein>
    <submittedName>
        <fullName evidence="11">NAD-dependent protein deacetylase sirtuin-2 (Regulatory protein SIR2 homolog 2) (SIR2-like protein 2)</fullName>
    </submittedName>
</protein>
<dbReference type="InterPro" id="IPR026590">
    <property type="entry name" value="Ssirtuin_cat_dom"/>
</dbReference>
<dbReference type="SUPFAM" id="SSF47473">
    <property type="entry name" value="EF-hand"/>
    <property type="match status" value="1"/>
</dbReference>
<sequence>MCTTLRAPTSLLRRRFWPIAVCSAAASCWTPNLTTRPDWRWGTRAATRAAATPRRCEEKEPAPFAPAPEVPSAEEILQQLEESGLFEGDEQLLLQLRVLAAKGVHPLDALQGGLRREEPPREPMLTSFDVKGIAQYMTERPCQNVVVLCGAGMSTSAGIPDFRTPGSGLYDNLQRFNLSQPEDIFDLEFFKQEPGPFYELCKELWPGTYQPTLAHHFIRLLEEKGVLRRCYTQNIDSLERQAGVSPEKIVAAHGNMDEAHVLGTQRVVDIEEFRHAVFKGDDACRKLAEIHGGWVKPRVVLFGEDLPDRFWSLQDEDFETCDMLIVIGTSLVVEPFASLVGKVSPSAPRLLINREPSGTCDRLHFGFRFLLSNTSNWRDVWFEGGCDEGCQALCDALSWELRSQGSDLRPQETYPETFKWIARKGSRWRIGSLDYPDHVRKVWDLFDANEFHYDAEKGELTLQCGNERLRFRGRDSVLRKWFEKMRGFVPKEVQPSQTFQPPVRRVEMEVPIQEAGPSTPAPPSETVSSPSRKSRANSRASFFNKPLEHLKSNERLDPSVATTLSKPTQMLLAIYYQLDAQKLRTIDLIRRVDTSGDGEVSRTELRKGLEDVLGYTCSNDDFKELMRVLDSDNSGDISCKEMDRALKRAAKGEDLMVEVEEEAILHDAMIQVDTVNSIPITADTGDSMYVAKAKWKDDEKTKCPKTEARPG</sequence>
<feature type="domain" description="EF-hand" evidence="9">
    <location>
        <begin position="580"/>
        <end position="615"/>
    </location>
</feature>
<feature type="compositionally biased region" description="Polar residues" evidence="8">
    <location>
        <begin position="525"/>
        <end position="538"/>
    </location>
</feature>
<evidence type="ECO:0000259" key="9">
    <source>
        <dbReference type="PROSITE" id="PS50222"/>
    </source>
</evidence>
<evidence type="ECO:0000313" key="11">
    <source>
        <dbReference type="EMBL" id="CAK8995484.1"/>
    </source>
</evidence>
<dbReference type="PANTHER" id="PTHR11085:SF6">
    <property type="entry name" value="NAD-DEPENDENT PROTEIN DEACETYLASE SIRTUIN-2"/>
    <property type="match status" value="1"/>
</dbReference>
<dbReference type="InterPro" id="IPR026591">
    <property type="entry name" value="Sirtuin_cat_small_dom_sf"/>
</dbReference>
<dbReference type="Pfam" id="PF13833">
    <property type="entry name" value="EF-hand_8"/>
    <property type="match status" value="1"/>
</dbReference>
<gene>
    <name evidence="11" type="ORF">SCF082_LOCUS4381</name>
</gene>
<keyword evidence="5" id="KW-0106">Calcium</keyword>
<dbReference type="PROSITE" id="PS50222">
    <property type="entry name" value="EF_HAND_2"/>
    <property type="match status" value="2"/>
</dbReference>
<dbReference type="InterPro" id="IPR018247">
    <property type="entry name" value="EF_Hand_1_Ca_BS"/>
</dbReference>
<keyword evidence="12" id="KW-1185">Reference proteome</keyword>
<dbReference type="InterPro" id="IPR003000">
    <property type="entry name" value="Sirtuin"/>
</dbReference>
<name>A0ABP0I2K1_9DINO</name>
<evidence type="ECO:0000256" key="3">
    <source>
        <dbReference type="ARBA" id="ARBA00022723"/>
    </source>
</evidence>
<organism evidence="11 12">
    <name type="scientific">Durusdinium trenchii</name>
    <dbReference type="NCBI Taxonomy" id="1381693"/>
    <lineage>
        <taxon>Eukaryota</taxon>
        <taxon>Sar</taxon>
        <taxon>Alveolata</taxon>
        <taxon>Dinophyceae</taxon>
        <taxon>Suessiales</taxon>
        <taxon>Symbiodiniaceae</taxon>
        <taxon>Durusdinium</taxon>
    </lineage>
</organism>
<feature type="non-terminal residue" evidence="11">
    <location>
        <position position="711"/>
    </location>
</feature>
<proteinExistence type="predicted"/>
<evidence type="ECO:0000256" key="7">
    <source>
        <dbReference type="PROSITE-ProRule" id="PRU00236"/>
    </source>
</evidence>
<dbReference type="Gene3D" id="3.30.1600.10">
    <property type="entry name" value="SIR2/SIRT2 'Small Domain"/>
    <property type="match status" value="1"/>
</dbReference>
<dbReference type="PROSITE" id="PS50305">
    <property type="entry name" value="SIRTUIN"/>
    <property type="match status" value="1"/>
</dbReference>
<evidence type="ECO:0000256" key="8">
    <source>
        <dbReference type="SAM" id="MobiDB-lite"/>
    </source>
</evidence>
<dbReference type="SMART" id="SM00054">
    <property type="entry name" value="EFh"/>
    <property type="match status" value="2"/>
</dbReference>
<accession>A0ABP0I2K1</accession>
<comment type="caution">
    <text evidence="11">The sequence shown here is derived from an EMBL/GenBank/DDBJ whole genome shotgun (WGS) entry which is preliminary data.</text>
</comment>
<evidence type="ECO:0000259" key="10">
    <source>
        <dbReference type="PROSITE" id="PS50305"/>
    </source>
</evidence>
<keyword evidence="4" id="KW-0862">Zinc</keyword>
<dbReference type="Gene3D" id="1.10.238.10">
    <property type="entry name" value="EF-hand"/>
    <property type="match status" value="1"/>
</dbReference>
<comment type="cofactor">
    <cofactor evidence="1">
        <name>Zn(2+)</name>
        <dbReference type="ChEBI" id="CHEBI:29105"/>
    </cofactor>
</comment>
<evidence type="ECO:0000256" key="6">
    <source>
        <dbReference type="ARBA" id="ARBA00023027"/>
    </source>
</evidence>
<comment type="caution">
    <text evidence="7">Lacks conserved residue(s) required for the propagation of feature annotation.</text>
</comment>
<feature type="region of interest" description="Disordered" evidence="8">
    <location>
        <begin position="513"/>
        <end position="538"/>
    </location>
</feature>
<keyword evidence="2" id="KW-0808">Transferase</keyword>
<dbReference type="InterPro" id="IPR050134">
    <property type="entry name" value="NAD-dep_sirtuin_deacylases"/>
</dbReference>
<evidence type="ECO:0000256" key="2">
    <source>
        <dbReference type="ARBA" id="ARBA00022679"/>
    </source>
</evidence>
<evidence type="ECO:0000313" key="12">
    <source>
        <dbReference type="Proteomes" id="UP001642464"/>
    </source>
</evidence>
<dbReference type="InterPro" id="IPR002048">
    <property type="entry name" value="EF_hand_dom"/>
</dbReference>
<dbReference type="PROSITE" id="PS51257">
    <property type="entry name" value="PROKAR_LIPOPROTEIN"/>
    <property type="match status" value="1"/>
</dbReference>
<dbReference type="CDD" id="cd00051">
    <property type="entry name" value="EFh"/>
    <property type="match status" value="1"/>
</dbReference>